<dbReference type="AlphaFoldDB" id="A0A0E9RSK5"/>
<name>A0A0E9RSK5_ANGAN</name>
<evidence type="ECO:0000313" key="2">
    <source>
        <dbReference type="EMBL" id="JAH32144.1"/>
    </source>
</evidence>
<keyword evidence="1" id="KW-0812">Transmembrane</keyword>
<reference evidence="2" key="1">
    <citation type="submission" date="2014-11" db="EMBL/GenBank/DDBJ databases">
        <authorList>
            <person name="Amaro Gonzalez C."/>
        </authorList>
    </citation>
    <scope>NUCLEOTIDE SEQUENCE</scope>
</reference>
<accession>A0A0E9RSK5</accession>
<reference evidence="2" key="2">
    <citation type="journal article" date="2015" name="Fish Shellfish Immunol.">
        <title>Early steps in the European eel (Anguilla anguilla)-Vibrio vulnificus interaction in the gills: Role of the RtxA13 toxin.</title>
        <authorList>
            <person name="Callol A."/>
            <person name="Pajuelo D."/>
            <person name="Ebbesson L."/>
            <person name="Teles M."/>
            <person name="MacKenzie S."/>
            <person name="Amaro C."/>
        </authorList>
    </citation>
    <scope>NUCLEOTIDE SEQUENCE</scope>
</reference>
<dbReference type="EMBL" id="GBXM01076433">
    <property type="protein sequence ID" value="JAH32144.1"/>
    <property type="molecule type" value="Transcribed_RNA"/>
</dbReference>
<keyword evidence="1" id="KW-0472">Membrane</keyword>
<sequence>MISALLSSITSFCLSKSAIPTLHLSSSFSFLSFFFQVIFLFFMSSLICSMAFFLTLCPLAVYLHLCSFSPNQL</sequence>
<organism evidence="2">
    <name type="scientific">Anguilla anguilla</name>
    <name type="common">European freshwater eel</name>
    <name type="synonym">Muraena anguilla</name>
    <dbReference type="NCBI Taxonomy" id="7936"/>
    <lineage>
        <taxon>Eukaryota</taxon>
        <taxon>Metazoa</taxon>
        <taxon>Chordata</taxon>
        <taxon>Craniata</taxon>
        <taxon>Vertebrata</taxon>
        <taxon>Euteleostomi</taxon>
        <taxon>Actinopterygii</taxon>
        <taxon>Neopterygii</taxon>
        <taxon>Teleostei</taxon>
        <taxon>Anguilliformes</taxon>
        <taxon>Anguillidae</taxon>
        <taxon>Anguilla</taxon>
    </lineage>
</organism>
<evidence type="ECO:0000256" key="1">
    <source>
        <dbReference type="SAM" id="Phobius"/>
    </source>
</evidence>
<feature type="transmembrane region" description="Helical" evidence="1">
    <location>
        <begin position="33"/>
        <end position="63"/>
    </location>
</feature>
<protein>
    <submittedName>
        <fullName evidence="2">Uncharacterized protein</fullName>
    </submittedName>
</protein>
<keyword evidence="1" id="KW-1133">Transmembrane helix</keyword>
<proteinExistence type="predicted"/>